<organism evidence="1 2">
    <name type="scientific">Paspalum vaginatum</name>
    <name type="common">seashore paspalum</name>
    <dbReference type="NCBI Taxonomy" id="158149"/>
    <lineage>
        <taxon>Eukaryota</taxon>
        <taxon>Viridiplantae</taxon>
        <taxon>Streptophyta</taxon>
        <taxon>Embryophyta</taxon>
        <taxon>Tracheophyta</taxon>
        <taxon>Spermatophyta</taxon>
        <taxon>Magnoliopsida</taxon>
        <taxon>Liliopsida</taxon>
        <taxon>Poales</taxon>
        <taxon>Poaceae</taxon>
        <taxon>PACMAD clade</taxon>
        <taxon>Panicoideae</taxon>
        <taxon>Andropogonodae</taxon>
        <taxon>Paspaleae</taxon>
        <taxon>Paspalinae</taxon>
        <taxon>Paspalum</taxon>
    </lineage>
</organism>
<dbReference type="AlphaFoldDB" id="A0A9W8CFF6"/>
<dbReference type="OrthoDB" id="677550at2759"/>
<name>A0A9W8CFF6_9POAL</name>
<accession>A0A9W8CFF6</accession>
<reference evidence="1 2" key="1">
    <citation type="submission" date="2022-10" db="EMBL/GenBank/DDBJ databases">
        <title>WGS assembly of Paspalum vaginatum 540-79.</title>
        <authorList>
            <person name="Sun G."/>
            <person name="Wase N."/>
            <person name="Shu S."/>
            <person name="Jenkins J."/>
            <person name="Zhou B."/>
            <person name="Torres-Rodriguez J."/>
            <person name="Chen C."/>
            <person name="Sandor L."/>
            <person name="Plott C."/>
            <person name="Yoshinga Y."/>
            <person name="Daum C."/>
            <person name="Qi P."/>
            <person name="Barry K."/>
            <person name="Lipzen A."/>
            <person name="Berry L."/>
            <person name="Pedersen C."/>
            <person name="Gottilla T."/>
            <person name="Foltz A."/>
            <person name="Yu H."/>
            <person name="O'Malley R."/>
            <person name="Zhang C."/>
            <person name="Devos K."/>
            <person name="Sigmon B."/>
            <person name="Yu B."/>
            <person name="Obata T."/>
            <person name="Schmutz J."/>
            <person name="Schnable J."/>
        </authorList>
    </citation>
    <scope>NUCLEOTIDE SEQUENCE [LARGE SCALE GENOMIC DNA]</scope>
    <source>
        <strain evidence="2">cv. 540-79</strain>
    </source>
</reference>
<gene>
    <name evidence="1" type="ORF">BS78_K161500</name>
</gene>
<evidence type="ECO:0000313" key="1">
    <source>
        <dbReference type="EMBL" id="KAJ1255762.1"/>
    </source>
</evidence>
<comment type="caution">
    <text evidence="1">The sequence shown here is derived from an EMBL/GenBank/DDBJ whole genome shotgun (WGS) entry which is preliminary data.</text>
</comment>
<evidence type="ECO:0000313" key="2">
    <source>
        <dbReference type="Proteomes" id="UP001164776"/>
    </source>
</evidence>
<dbReference type="Proteomes" id="UP001164776">
    <property type="component" value="Unassembled WGS sequence"/>
</dbReference>
<keyword evidence="2" id="KW-1185">Reference proteome</keyword>
<proteinExistence type="predicted"/>
<sequence>MGQITIVDWWSRLRRSVAKAHRKGIDAVVLLTAWMLWKERNERTFRRASLSTLELVAKIKTEAECWALAGFVEIGELIALLRVSSGPNSDANASRVWDVS</sequence>
<dbReference type="EMBL" id="MU629641">
    <property type="protein sequence ID" value="KAJ1255762.1"/>
    <property type="molecule type" value="Genomic_DNA"/>
</dbReference>
<protein>
    <submittedName>
        <fullName evidence="1">Uncharacterized protein</fullName>
    </submittedName>
</protein>